<evidence type="ECO:0000313" key="2">
    <source>
        <dbReference type="EMBL" id="KAJ7759022.1"/>
    </source>
</evidence>
<proteinExistence type="predicted"/>
<name>A0AAD7J7R0_9AGAR</name>
<feature type="compositionally biased region" description="Acidic residues" evidence="1">
    <location>
        <begin position="560"/>
        <end position="569"/>
    </location>
</feature>
<feature type="region of interest" description="Disordered" evidence="1">
    <location>
        <begin position="526"/>
        <end position="545"/>
    </location>
</feature>
<gene>
    <name evidence="2" type="ORF">DFH07DRAFT_741356</name>
</gene>
<dbReference type="SUPFAM" id="SSF53098">
    <property type="entry name" value="Ribonuclease H-like"/>
    <property type="match status" value="1"/>
</dbReference>
<sequence length="656" mass="73283">MHALHLGFKCPDHCPQCQQAEFGADLCKLFVTCGWSWNAANNPEFKLFFDKYLPSAVIPDRRVLSGSILTSEANKVISATRQKIEGKLATYSEDGWKNVAHTHVDTSVLSVEGQPYLLRTHDMTGHPKTGDELFEIMKSDFEYAWNTYRVEIIAVCTDDGPDGKKARRLIVEWKKSIAAFYCWAHQSSLMTGNYLSIKAPWMKDAKEGLVVVKWFNNHGKALDLLRAQQMATFAETRQLLLPVVTRWTIHYCCLRRIRKLERAFRICVVNHEEVLRLCAGKKPEQIAAAEHIIDTCKRNSFWKNINRITHHLEPLAIAANILQSPHCRLDTVLLTLANLFRIYNNVSLEDAILMILSVFFNPYIRARSFNRDALSGNSMFHMVRYAYERLLGQTALGDIEFFDAFRAYYDRAGDFSEESMWLDGHAASYRAAKKPVDLVSIWHQLEGTHLTGQSGFIKLAIRVLSILPNSAGPECAFSVFGLTHTKHRNRLDPQVVHDSTTVRMDRQKAHVAAGLVQPRKARRFSLADDDVGDGGDENTVDPSDFDTMADALIGLTQNEPNEDDDDEPDLPPITPLSASSASQTITDPGSARVPAYKKIKLANLFNYPTAESPAPDFEFFWQGGRDGVDAEEEALAAASDDGASNAAVVGGATDGA</sequence>
<protein>
    <submittedName>
        <fullName evidence="2">Ribonuclease H-like domain-containing protein</fullName>
    </submittedName>
</protein>
<evidence type="ECO:0000256" key="1">
    <source>
        <dbReference type="SAM" id="MobiDB-lite"/>
    </source>
</evidence>
<comment type="caution">
    <text evidence="2">The sequence shown here is derived from an EMBL/GenBank/DDBJ whole genome shotgun (WGS) entry which is preliminary data.</text>
</comment>
<feature type="region of interest" description="Disordered" evidence="1">
    <location>
        <begin position="557"/>
        <end position="589"/>
    </location>
</feature>
<feature type="region of interest" description="Disordered" evidence="1">
    <location>
        <begin position="637"/>
        <end position="656"/>
    </location>
</feature>
<evidence type="ECO:0000313" key="3">
    <source>
        <dbReference type="Proteomes" id="UP001215280"/>
    </source>
</evidence>
<reference evidence="2" key="1">
    <citation type="submission" date="2023-03" db="EMBL/GenBank/DDBJ databases">
        <title>Massive genome expansion in bonnet fungi (Mycena s.s.) driven by repeated elements and novel gene families across ecological guilds.</title>
        <authorList>
            <consortium name="Lawrence Berkeley National Laboratory"/>
            <person name="Harder C.B."/>
            <person name="Miyauchi S."/>
            <person name="Viragh M."/>
            <person name="Kuo A."/>
            <person name="Thoen E."/>
            <person name="Andreopoulos B."/>
            <person name="Lu D."/>
            <person name="Skrede I."/>
            <person name="Drula E."/>
            <person name="Henrissat B."/>
            <person name="Morin E."/>
            <person name="Kohler A."/>
            <person name="Barry K."/>
            <person name="LaButti K."/>
            <person name="Morin E."/>
            <person name="Salamov A."/>
            <person name="Lipzen A."/>
            <person name="Mereny Z."/>
            <person name="Hegedus B."/>
            <person name="Baldrian P."/>
            <person name="Stursova M."/>
            <person name="Weitz H."/>
            <person name="Taylor A."/>
            <person name="Grigoriev I.V."/>
            <person name="Nagy L.G."/>
            <person name="Martin F."/>
            <person name="Kauserud H."/>
        </authorList>
    </citation>
    <scope>NUCLEOTIDE SEQUENCE</scope>
    <source>
        <strain evidence="2">CBHHK188m</strain>
    </source>
</reference>
<accession>A0AAD7J7R0</accession>
<keyword evidence="3" id="KW-1185">Reference proteome</keyword>
<organism evidence="2 3">
    <name type="scientific">Mycena maculata</name>
    <dbReference type="NCBI Taxonomy" id="230809"/>
    <lineage>
        <taxon>Eukaryota</taxon>
        <taxon>Fungi</taxon>
        <taxon>Dikarya</taxon>
        <taxon>Basidiomycota</taxon>
        <taxon>Agaricomycotina</taxon>
        <taxon>Agaricomycetes</taxon>
        <taxon>Agaricomycetidae</taxon>
        <taxon>Agaricales</taxon>
        <taxon>Marasmiineae</taxon>
        <taxon>Mycenaceae</taxon>
        <taxon>Mycena</taxon>
    </lineage>
</organism>
<dbReference type="EMBL" id="JARJLG010000053">
    <property type="protein sequence ID" value="KAJ7759022.1"/>
    <property type="molecule type" value="Genomic_DNA"/>
</dbReference>
<feature type="compositionally biased region" description="Polar residues" evidence="1">
    <location>
        <begin position="576"/>
        <end position="587"/>
    </location>
</feature>
<feature type="compositionally biased region" description="Acidic residues" evidence="1">
    <location>
        <begin position="527"/>
        <end position="539"/>
    </location>
</feature>
<dbReference type="InterPro" id="IPR012337">
    <property type="entry name" value="RNaseH-like_sf"/>
</dbReference>
<dbReference type="AlphaFoldDB" id="A0AAD7J7R0"/>
<dbReference type="Proteomes" id="UP001215280">
    <property type="component" value="Unassembled WGS sequence"/>
</dbReference>
<feature type="compositionally biased region" description="Low complexity" evidence="1">
    <location>
        <begin position="637"/>
        <end position="649"/>
    </location>
</feature>